<feature type="transmembrane region" description="Helical" evidence="6">
    <location>
        <begin position="283"/>
        <end position="301"/>
    </location>
</feature>
<organism evidence="8 9">
    <name type="scientific">Dongia mobilis</name>
    <dbReference type="NCBI Taxonomy" id="578943"/>
    <lineage>
        <taxon>Bacteria</taxon>
        <taxon>Pseudomonadati</taxon>
        <taxon>Pseudomonadota</taxon>
        <taxon>Alphaproteobacteria</taxon>
        <taxon>Rhodospirillales</taxon>
        <taxon>Dongiaceae</taxon>
        <taxon>Dongia</taxon>
    </lineage>
</organism>
<comment type="subcellular location">
    <subcellularLocation>
        <location evidence="1">Cell membrane</location>
        <topology evidence="1">Multi-pass membrane protein</topology>
    </subcellularLocation>
</comment>
<evidence type="ECO:0000256" key="2">
    <source>
        <dbReference type="ARBA" id="ARBA00022475"/>
    </source>
</evidence>
<gene>
    <name evidence="8" type="ORF">A8950_0982</name>
</gene>
<feature type="transmembrane region" description="Helical" evidence="6">
    <location>
        <begin position="193"/>
        <end position="214"/>
    </location>
</feature>
<dbReference type="PANTHER" id="PTHR32322:SF18">
    <property type="entry name" value="S-ADENOSYLMETHIONINE_S-ADENOSYLHOMOCYSTEINE TRANSPORTER"/>
    <property type="match status" value="1"/>
</dbReference>
<reference evidence="8 9" key="1">
    <citation type="submission" date="2019-03" db="EMBL/GenBank/DDBJ databases">
        <title>Genomic Encyclopedia of Type Strains, Phase III (KMG-III): the genomes of soil and plant-associated and newly described type strains.</title>
        <authorList>
            <person name="Whitman W."/>
        </authorList>
    </citation>
    <scope>NUCLEOTIDE SEQUENCE [LARGE SCALE GENOMIC DNA]</scope>
    <source>
        <strain evidence="8 9">CGMCC 1.7660</strain>
    </source>
</reference>
<dbReference type="OrthoDB" id="7346821at2"/>
<feature type="transmembrane region" description="Helical" evidence="6">
    <location>
        <begin position="153"/>
        <end position="172"/>
    </location>
</feature>
<accession>A0A4R6WVG2</accession>
<evidence type="ECO:0000256" key="1">
    <source>
        <dbReference type="ARBA" id="ARBA00004651"/>
    </source>
</evidence>
<feature type="transmembrane region" description="Helical" evidence="6">
    <location>
        <begin position="258"/>
        <end position="277"/>
    </location>
</feature>
<evidence type="ECO:0000256" key="5">
    <source>
        <dbReference type="ARBA" id="ARBA00023136"/>
    </source>
</evidence>
<keyword evidence="2" id="KW-1003">Cell membrane</keyword>
<dbReference type="GO" id="GO:0005886">
    <property type="term" value="C:plasma membrane"/>
    <property type="evidence" value="ECO:0007669"/>
    <property type="project" value="UniProtKB-SubCell"/>
</dbReference>
<dbReference type="InterPro" id="IPR050638">
    <property type="entry name" value="AA-Vitamin_Transporters"/>
</dbReference>
<feature type="transmembrane region" description="Helical" evidence="6">
    <location>
        <begin position="129"/>
        <end position="147"/>
    </location>
</feature>
<keyword evidence="9" id="KW-1185">Reference proteome</keyword>
<feature type="transmembrane region" description="Helical" evidence="6">
    <location>
        <begin position="226"/>
        <end position="246"/>
    </location>
</feature>
<comment type="caution">
    <text evidence="8">The sequence shown here is derived from an EMBL/GenBank/DDBJ whole genome shotgun (WGS) entry which is preliminary data.</text>
</comment>
<evidence type="ECO:0000256" key="3">
    <source>
        <dbReference type="ARBA" id="ARBA00022692"/>
    </source>
</evidence>
<evidence type="ECO:0000259" key="7">
    <source>
        <dbReference type="Pfam" id="PF00892"/>
    </source>
</evidence>
<dbReference type="InterPro" id="IPR000620">
    <property type="entry name" value="EamA_dom"/>
</dbReference>
<dbReference type="Pfam" id="PF00892">
    <property type="entry name" value="EamA"/>
    <property type="match status" value="2"/>
</dbReference>
<dbReference type="AlphaFoldDB" id="A0A4R6WVG2"/>
<dbReference type="InterPro" id="IPR037185">
    <property type="entry name" value="EmrE-like"/>
</dbReference>
<evidence type="ECO:0000313" key="8">
    <source>
        <dbReference type="EMBL" id="TDQ84429.1"/>
    </source>
</evidence>
<evidence type="ECO:0000313" key="9">
    <source>
        <dbReference type="Proteomes" id="UP000295783"/>
    </source>
</evidence>
<sequence>MTKWIGYGGLVLLALLWGTMVPSVAHLLLVWDPYFLAAFRYIGAVPLMWLALKMVERRVPPAAAEARASATGWRIWLLGFLGIAFYATAFTVGIRYCHPVTAAILSAASPVVAVLVDRFVFRIPVDPRMLPAIVLAILGGCLATVHFDGGAMFDFRGGELLIIAAIASWSWYSTAAQRWCRGWGQLRITTVTMTTGSVGLGCVYLVAVLIGAAPFPPALSAEPLDWAILAWVTAVLVAFGVYLWNFGVKRTGVVVASLYLNLVPIVAIGIFALSGTVPSWPQVIGGILVILGVALSEWALLKARKQDPALRAARST</sequence>
<evidence type="ECO:0000256" key="6">
    <source>
        <dbReference type="SAM" id="Phobius"/>
    </source>
</evidence>
<feature type="transmembrane region" description="Helical" evidence="6">
    <location>
        <begin position="7"/>
        <end position="28"/>
    </location>
</feature>
<name>A0A4R6WVG2_9PROT</name>
<protein>
    <submittedName>
        <fullName evidence="8">Drug/metabolite transporter (DMT)-like permease</fullName>
    </submittedName>
</protein>
<dbReference type="RefSeq" id="WP_133612452.1">
    <property type="nucleotide sequence ID" value="NZ_SNYW01000006.1"/>
</dbReference>
<evidence type="ECO:0000256" key="4">
    <source>
        <dbReference type="ARBA" id="ARBA00022989"/>
    </source>
</evidence>
<feature type="domain" description="EamA" evidence="7">
    <location>
        <begin position="158"/>
        <end position="295"/>
    </location>
</feature>
<dbReference type="EMBL" id="SNYW01000006">
    <property type="protein sequence ID" value="TDQ84429.1"/>
    <property type="molecule type" value="Genomic_DNA"/>
</dbReference>
<feature type="domain" description="EamA" evidence="7">
    <location>
        <begin position="5"/>
        <end position="142"/>
    </location>
</feature>
<dbReference type="Proteomes" id="UP000295783">
    <property type="component" value="Unassembled WGS sequence"/>
</dbReference>
<feature type="transmembrane region" description="Helical" evidence="6">
    <location>
        <begin position="73"/>
        <end position="94"/>
    </location>
</feature>
<feature type="transmembrane region" description="Helical" evidence="6">
    <location>
        <begin position="100"/>
        <end position="117"/>
    </location>
</feature>
<keyword evidence="5 6" id="KW-0472">Membrane</keyword>
<feature type="transmembrane region" description="Helical" evidence="6">
    <location>
        <begin position="34"/>
        <end position="52"/>
    </location>
</feature>
<dbReference type="PANTHER" id="PTHR32322">
    <property type="entry name" value="INNER MEMBRANE TRANSPORTER"/>
    <property type="match status" value="1"/>
</dbReference>
<keyword evidence="4 6" id="KW-1133">Transmembrane helix</keyword>
<dbReference type="SUPFAM" id="SSF103481">
    <property type="entry name" value="Multidrug resistance efflux transporter EmrE"/>
    <property type="match status" value="2"/>
</dbReference>
<proteinExistence type="predicted"/>
<keyword evidence="3 6" id="KW-0812">Transmembrane</keyword>